<dbReference type="GO" id="GO:0160107">
    <property type="term" value="F:tRNA (adenine(58)-N1)-methyltransferase activity"/>
    <property type="evidence" value="ECO:0007669"/>
    <property type="project" value="InterPro"/>
</dbReference>
<dbReference type="Pfam" id="PF08704">
    <property type="entry name" value="GCD14"/>
    <property type="match status" value="1"/>
</dbReference>
<dbReference type="Gene3D" id="3.10.330.20">
    <property type="match status" value="1"/>
</dbReference>
<reference evidence="8" key="2">
    <citation type="submission" date="2016-10" db="EMBL/GenBank/DDBJ databases">
        <authorList>
            <person name="Varghese N."/>
            <person name="Submissions S."/>
        </authorList>
    </citation>
    <scope>NUCLEOTIDE SEQUENCE</scope>
    <source>
        <strain evidence="8">DSM 20639</strain>
    </source>
</reference>
<evidence type="ECO:0000256" key="4">
    <source>
        <dbReference type="ARBA" id="ARBA00022694"/>
    </source>
</evidence>
<dbReference type="Pfam" id="PF14801">
    <property type="entry name" value="TrmI-like_N"/>
    <property type="match status" value="1"/>
</dbReference>
<dbReference type="PANTHER" id="PTHR12133">
    <property type="entry name" value="TRNA (ADENINE(58)-N(1))-METHYLTRANSFERASE"/>
    <property type="match status" value="1"/>
</dbReference>
<feature type="domain" description="tRNA (adenine(58)-N(1))-methyltransferase catalytic subunit TRM61 C-terminal" evidence="6">
    <location>
        <begin position="76"/>
        <end position="242"/>
    </location>
</feature>
<proteinExistence type="predicted"/>
<dbReference type="CDD" id="cd02440">
    <property type="entry name" value="AdoMet_MTases"/>
    <property type="match status" value="1"/>
</dbReference>
<feature type="compositionally biased region" description="Low complexity" evidence="5">
    <location>
        <begin position="325"/>
        <end position="338"/>
    </location>
</feature>
<keyword evidence="2 8" id="KW-0808">Transferase</keyword>
<dbReference type="OrthoDB" id="9781391at2"/>
<name>A0A0K9ER65_9ACTO</name>
<dbReference type="Proteomes" id="UP001273799">
    <property type="component" value="Unassembled WGS sequence"/>
</dbReference>
<dbReference type="EMBL" id="JAWNFU010000002">
    <property type="protein sequence ID" value="MDY5153063.1"/>
    <property type="molecule type" value="Genomic_DNA"/>
</dbReference>
<reference evidence="9" key="1">
    <citation type="submission" date="2016-10" db="EMBL/GenBank/DDBJ databases">
        <authorList>
            <person name="Varghese N."/>
        </authorList>
    </citation>
    <scope>NUCLEOTIDE SEQUENCE [LARGE SCALE GENOMIC DNA]</scope>
    <source>
        <strain evidence="9">DSM 20639</strain>
    </source>
</reference>
<dbReference type="PANTHER" id="PTHR12133:SF1">
    <property type="entry name" value="TRNA (ADENINE(58)-N(1))-METHYLTRANSFERASE, MITOCHONDRIAL"/>
    <property type="match status" value="1"/>
</dbReference>
<evidence type="ECO:0000256" key="1">
    <source>
        <dbReference type="ARBA" id="ARBA00022603"/>
    </source>
</evidence>
<protein>
    <submittedName>
        <fullName evidence="7">tRNA (Adenine-N1)-methyltransferase</fullName>
    </submittedName>
    <submittedName>
        <fullName evidence="8">tRNA (Adenine57-N1/adenine58-N1)-methyltransferase</fullName>
    </submittedName>
</protein>
<dbReference type="InterPro" id="IPR049470">
    <property type="entry name" value="TRM61_C"/>
</dbReference>
<dbReference type="Proteomes" id="UP000182744">
    <property type="component" value="Unassembled WGS sequence"/>
</dbReference>
<keyword evidence="9" id="KW-1185">Reference proteome</keyword>
<evidence type="ECO:0000313" key="7">
    <source>
        <dbReference type="EMBL" id="MDY5153063.1"/>
    </source>
</evidence>
<organism evidence="8 9">
    <name type="scientific">Actinobaculum suis</name>
    <dbReference type="NCBI Taxonomy" id="1657"/>
    <lineage>
        <taxon>Bacteria</taxon>
        <taxon>Bacillati</taxon>
        <taxon>Actinomycetota</taxon>
        <taxon>Actinomycetes</taxon>
        <taxon>Actinomycetales</taxon>
        <taxon>Actinomycetaceae</taxon>
        <taxon>Actinobaculum</taxon>
    </lineage>
</organism>
<feature type="compositionally biased region" description="Basic and acidic residues" evidence="5">
    <location>
        <begin position="297"/>
        <end position="308"/>
    </location>
</feature>
<dbReference type="Gene3D" id="3.40.50.150">
    <property type="entry name" value="Vaccinia Virus protein VP39"/>
    <property type="match status" value="1"/>
</dbReference>
<dbReference type="PATRIC" id="fig|1657.3.peg.1898"/>
<evidence type="ECO:0000259" key="6">
    <source>
        <dbReference type="Pfam" id="PF08704"/>
    </source>
</evidence>
<feature type="region of interest" description="Disordered" evidence="5">
    <location>
        <begin position="277"/>
        <end position="357"/>
    </location>
</feature>
<dbReference type="PROSITE" id="PS51620">
    <property type="entry name" value="SAM_TRM61"/>
    <property type="match status" value="1"/>
</dbReference>
<dbReference type="STRING" id="1657.ACU20_07680"/>
<gene>
    <name evidence="7" type="ORF">R6G71_03230</name>
    <name evidence="8" type="ORF">SAMN05421878_1065</name>
</gene>
<feature type="compositionally biased region" description="Low complexity" evidence="5">
    <location>
        <begin position="345"/>
        <end position="357"/>
    </location>
</feature>
<evidence type="ECO:0000313" key="8">
    <source>
        <dbReference type="EMBL" id="SDE31182.1"/>
    </source>
</evidence>
<evidence type="ECO:0000256" key="3">
    <source>
        <dbReference type="ARBA" id="ARBA00022691"/>
    </source>
</evidence>
<evidence type="ECO:0000256" key="5">
    <source>
        <dbReference type="SAM" id="MobiDB-lite"/>
    </source>
</evidence>
<sequence length="357" mass="38836">MQGEQRRGVFRAGERVQLTDNKGRHYTISLTRGGYFQSTRGNLRHDAIIGQPEGSVLESESGRRFLALRPLLSDYVLSMPRGATVVYPKDSGQIITEADIFPGARVFEAGAGSGALSITLIQAAGSTGRVVSAEQREDFAEIAAGNVRSWLGTEPTTWDLRVGDASAVLGEFEPGWFDIVVLDMLAPWEHVPAITQALRPGGVVVVYVTTTTQLSRFAETVKTTGAFTEPISSETMRRTWHTEGLAVRPDHRMIGHTGFLCRARRLAADAQPLRETRRPAKGAYAEPVPGAEGPKWTAEDFGEREIAPKKLRKVRRDVAHRADVESSGESSPGPQGAKIAEKLAAEAAARTQQRAHD</sequence>
<evidence type="ECO:0000256" key="2">
    <source>
        <dbReference type="ARBA" id="ARBA00022679"/>
    </source>
</evidence>
<evidence type="ECO:0000313" key="9">
    <source>
        <dbReference type="Proteomes" id="UP000182744"/>
    </source>
</evidence>
<dbReference type="GO" id="GO:0031515">
    <property type="term" value="C:tRNA (m1A) methyltransferase complex"/>
    <property type="evidence" value="ECO:0007669"/>
    <property type="project" value="InterPro"/>
</dbReference>
<dbReference type="AlphaFoldDB" id="A0A0K9ER65"/>
<keyword evidence="3" id="KW-0949">S-adenosyl-L-methionine</keyword>
<dbReference type="InterPro" id="IPR029063">
    <property type="entry name" value="SAM-dependent_MTases_sf"/>
</dbReference>
<dbReference type="InterPro" id="IPR014816">
    <property type="entry name" value="tRNA_MeTrfase_Gcd14"/>
</dbReference>
<dbReference type="SUPFAM" id="SSF53335">
    <property type="entry name" value="S-adenosyl-L-methionine-dependent methyltransferases"/>
    <property type="match status" value="1"/>
</dbReference>
<keyword evidence="4" id="KW-0819">tRNA processing</keyword>
<keyword evidence="1 8" id="KW-0489">Methyltransferase</keyword>
<dbReference type="RefSeq" id="WP_049620358.1">
    <property type="nucleotide sequence ID" value="NZ_FNAU01000006.1"/>
</dbReference>
<dbReference type="GO" id="GO:0030488">
    <property type="term" value="P:tRNA methylation"/>
    <property type="evidence" value="ECO:0007669"/>
    <property type="project" value="InterPro"/>
</dbReference>
<accession>A0A0K9ER65</accession>
<reference evidence="7" key="3">
    <citation type="submission" date="2023-10" db="EMBL/GenBank/DDBJ databases">
        <title>Whole Genome based description of the genera Actinobaculum and Actinotignum reveals a complex phylogenetic relationship within the species included in the genus Actinotignum.</title>
        <authorList>
            <person name="Jensen C.S."/>
            <person name="Dargis R."/>
            <person name="Kemp M."/>
            <person name="Christensen J.J."/>
        </authorList>
    </citation>
    <scope>NUCLEOTIDE SEQUENCE</scope>
    <source>
        <strain evidence="7">Actinobaculum_suis_CCUG19206T</strain>
    </source>
</reference>
<dbReference type="EMBL" id="FNAU01000006">
    <property type="protein sequence ID" value="SDE31182.1"/>
    <property type="molecule type" value="Genomic_DNA"/>
</dbReference>